<protein>
    <submittedName>
        <fullName evidence="2">Uncharacterized protein</fullName>
    </submittedName>
</protein>
<evidence type="ECO:0000256" key="1">
    <source>
        <dbReference type="ARBA" id="ARBA00009861"/>
    </source>
</evidence>
<evidence type="ECO:0000313" key="3">
    <source>
        <dbReference type="Proteomes" id="UP000017836"/>
    </source>
</evidence>
<dbReference type="GO" id="GO:0004467">
    <property type="term" value="F:long-chain fatty acid-CoA ligase activity"/>
    <property type="evidence" value="ECO:0007669"/>
    <property type="project" value="EnsemblPlants"/>
</dbReference>
<dbReference type="HOGENOM" id="CLU_014546_2_0_1"/>
<comment type="similarity">
    <text evidence="1">Belongs to the plant acyltransferase family.</text>
</comment>
<dbReference type="InterPro" id="IPR023213">
    <property type="entry name" value="CAT-like_dom_sf"/>
</dbReference>
<gene>
    <name evidence="2" type="ORF">AMTR_s00086p00181730</name>
</gene>
<accession>W1P4L9</accession>
<dbReference type="InterPro" id="IPR050317">
    <property type="entry name" value="Plant_Fungal_Acyltransferase"/>
</dbReference>
<dbReference type="Proteomes" id="UP000017836">
    <property type="component" value="Unassembled WGS sequence"/>
</dbReference>
<dbReference type="GO" id="GO:0016747">
    <property type="term" value="F:acyltransferase activity, transferring groups other than amino-acyl groups"/>
    <property type="evidence" value="ECO:0000318"/>
    <property type="project" value="GO_Central"/>
</dbReference>
<dbReference type="STRING" id="13333.W1P4L9"/>
<dbReference type="GO" id="GO:0009741">
    <property type="term" value="P:response to brassinosteroid"/>
    <property type="evidence" value="ECO:0007669"/>
    <property type="project" value="EnsemblPlants"/>
</dbReference>
<dbReference type="GO" id="GO:0005634">
    <property type="term" value="C:nucleus"/>
    <property type="evidence" value="ECO:0007669"/>
    <property type="project" value="EnsemblPlants"/>
</dbReference>
<dbReference type="Pfam" id="PF02458">
    <property type="entry name" value="Transferase"/>
    <property type="match status" value="1"/>
</dbReference>
<dbReference type="GO" id="GO:0010087">
    <property type="term" value="P:phloem or xylem histogenesis"/>
    <property type="evidence" value="ECO:0007669"/>
    <property type="project" value="EnsemblPlants"/>
</dbReference>
<reference evidence="3" key="1">
    <citation type="journal article" date="2013" name="Science">
        <title>The Amborella genome and the evolution of flowering plants.</title>
        <authorList>
            <consortium name="Amborella Genome Project"/>
        </authorList>
    </citation>
    <scope>NUCLEOTIDE SEQUENCE [LARGE SCALE GENOMIC DNA]</scope>
</reference>
<organism evidence="2 3">
    <name type="scientific">Amborella trichopoda</name>
    <dbReference type="NCBI Taxonomy" id="13333"/>
    <lineage>
        <taxon>Eukaryota</taxon>
        <taxon>Viridiplantae</taxon>
        <taxon>Streptophyta</taxon>
        <taxon>Embryophyta</taxon>
        <taxon>Tracheophyta</taxon>
        <taxon>Spermatophyta</taxon>
        <taxon>Magnoliopsida</taxon>
        <taxon>Amborellales</taxon>
        <taxon>Amborellaceae</taxon>
        <taxon>Amborella</taxon>
    </lineage>
</organism>
<sequence>MFMYSVHFYEAKLNFDTNFFNTLRSSLEITLHVWYPAAGRLTVSPINGKLDLLCNNGGALMVEAKTEVEISQLGELTQYKPFYEKLVHKPGFNGGFSDMPLVVVQVTWFRCGGYSIGVGASHSLFDGKGFFNFLRSWALRASSNEVSEQLMPVHERGYLLIHQGSKLGKNGVFRVPAFDHLHHLIELASACGDSERKTGRCRFSEMDFIAMEDNYAFKTFRLSKEIVESLKRKVSNRGPLSGFSTFEVVAAHLWKVRSKSLGLRGENKVCLQFSMDARAKVVPPLSTEFSGNAYVMASIFTTAKALEEEPISTTAYKIREAKESITDEYIRAYLIALDAPQKSLPPLPELTIVSDLRNLPFHCADFGHGHAASAALLPSPLPQSAFLMRAPNEEGAIDVSLGLPLQIANAFSHCFLHV</sequence>
<dbReference type="GO" id="GO:0005783">
    <property type="term" value="C:endoplasmic reticulum"/>
    <property type="evidence" value="ECO:0007669"/>
    <property type="project" value="EnsemblPlants"/>
</dbReference>
<dbReference type="AlphaFoldDB" id="W1P4L9"/>
<name>W1P4L9_AMBTC</name>
<dbReference type="Gene3D" id="3.30.559.10">
    <property type="entry name" value="Chloramphenicol acetyltransferase-like domain"/>
    <property type="match status" value="2"/>
</dbReference>
<proteinExistence type="inferred from homology"/>
<dbReference type="GO" id="GO:0009733">
    <property type="term" value="P:response to auxin"/>
    <property type="evidence" value="ECO:0007669"/>
    <property type="project" value="EnsemblPlants"/>
</dbReference>
<dbReference type="GO" id="GO:0016132">
    <property type="term" value="P:brassinosteroid biosynthetic process"/>
    <property type="evidence" value="ECO:0007669"/>
    <property type="project" value="EnsemblPlants"/>
</dbReference>
<dbReference type="PANTHER" id="PTHR31642:SF145">
    <property type="entry name" value="BRASSINOSTEROID-RELATED ACYLTRANSFERASE 1"/>
    <property type="match status" value="1"/>
</dbReference>
<dbReference type="EMBL" id="KI394485">
    <property type="protein sequence ID" value="ERN02863.1"/>
    <property type="molecule type" value="Genomic_DNA"/>
</dbReference>
<dbReference type="GO" id="GO:0001558">
    <property type="term" value="P:regulation of cell growth"/>
    <property type="evidence" value="ECO:0007669"/>
    <property type="project" value="EnsemblPlants"/>
</dbReference>
<dbReference type="OMA" id="FGCGGYA"/>
<dbReference type="GO" id="GO:0009737">
    <property type="term" value="P:response to abscisic acid"/>
    <property type="evidence" value="ECO:0007669"/>
    <property type="project" value="EnsemblPlants"/>
</dbReference>
<keyword evidence="3" id="KW-1185">Reference proteome</keyword>
<evidence type="ECO:0000313" key="2">
    <source>
        <dbReference type="EMBL" id="ERN02863.1"/>
    </source>
</evidence>
<dbReference type="eggNOG" id="ENOG502QSIF">
    <property type="taxonomic scope" value="Eukaryota"/>
</dbReference>
<dbReference type="Gramene" id="ERN02863">
    <property type="protein sequence ID" value="ERN02863"/>
    <property type="gene ID" value="AMTR_s00086p00181730"/>
</dbReference>
<dbReference type="PANTHER" id="PTHR31642">
    <property type="entry name" value="TRICHOTHECENE 3-O-ACETYLTRANSFERASE"/>
    <property type="match status" value="1"/>
</dbReference>